<reference evidence="2 3" key="1">
    <citation type="journal article" date="2018" name="J. Microbiol.">
        <title>Baekduia soli gen. nov., sp. nov., a novel bacterium isolated from the soil of Baekdu Mountain and proposal of a novel family name, Baekduiaceae fam. nov.</title>
        <authorList>
            <person name="An D.S."/>
            <person name="Siddiqi M.Z."/>
            <person name="Kim K.H."/>
            <person name="Yu H.S."/>
            <person name="Im W.T."/>
        </authorList>
    </citation>
    <scope>NUCLEOTIDE SEQUENCE [LARGE SCALE GENOMIC DNA]</scope>
    <source>
        <strain evidence="2 3">BR7-21</strain>
    </source>
</reference>
<dbReference type="EMBL" id="CP042430">
    <property type="protein sequence ID" value="QEC47486.1"/>
    <property type="molecule type" value="Genomic_DNA"/>
</dbReference>
<dbReference type="OrthoDB" id="5244823at2"/>
<dbReference type="AlphaFoldDB" id="A0A5B8U374"/>
<proteinExistence type="predicted"/>
<sequence length="74" mass="7807">MSNQEVTYVVAGCCGVLGLAAYVVFILVPAVTAYSRIWQRALAGVLTLYVLAAFVAVGAAGGGAIVWFWDRINI</sequence>
<evidence type="ECO:0000256" key="1">
    <source>
        <dbReference type="SAM" id="Phobius"/>
    </source>
</evidence>
<keyword evidence="1" id="KW-1133">Transmembrane helix</keyword>
<name>A0A5B8U374_9ACTN</name>
<evidence type="ECO:0000313" key="3">
    <source>
        <dbReference type="Proteomes" id="UP000321805"/>
    </source>
</evidence>
<feature type="transmembrane region" description="Helical" evidence="1">
    <location>
        <begin position="6"/>
        <end position="34"/>
    </location>
</feature>
<keyword evidence="3" id="KW-1185">Reference proteome</keyword>
<feature type="transmembrane region" description="Helical" evidence="1">
    <location>
        <begin position="46"/>
        <end position="69"/>
    </location>
</feature>
<accession>A0A5B8U374</accession>
<dbReference type="KEGG" id="bsol:FSW04_07770"/>
<protein>
    <submittedName>
        <fullName evidence="2">Uncharacterized protein</fullName>
    </submittedName>
</protein>
<keyword evidence="1" id="KW-0472">Membrane</keyword>
<organism evidence="2 3">
    <name type="scientific">Baekduia soli</name>
    <dbReference type="NCBI Taxonomy" id="496014"/>
    <lineage>
        <taxon>Bacteria</taxon>
        <taxon>Bacillati</taxon>
        <taxon>Actinomycetota</taxon>
        <taxon>Thermoleophilia</taxon>
        <taxon>Solirubrobacterales</taxon>
        <taxon>Baekduiaceae</taxon>
        <taxon>Baekduia</taxon>
    </lineage>
</organism>
<keyword evidence="1" id="KW-0812">Transmembrane</keyword>
<dbReference type="RefSeq" id="WP_146917994.1">
    <property type="nucleotide sequence ID" value="NZ_CP042430.1"/>
</dbReference>
<evidence type="ECO:0000313" key="2">
    <source>
        <dbReference type="EMBL" id="QEC47486.1"/>
    </source>
</evidence>
<dbReference type="Proteomes" id="UP000321805">
    <property type="component" value="Chromosome"/>
</dbReference>
<gene>
    <name evidence="2" type="ORF">FSW04_07770</name>
</gene>